<accession>A0ABR3G7Z4</accession>
<feature type="repeat" description="ANK" evidence="3">
    <location>
        <begin position="169"/>
        <end position="202"/>
    </location>
</feature>
<keyword evidence="6" id="KW-1185">Reference proteome</keyword>
<dbReference type="EMBL" id="JBBBZM010000201">
    <property type="protein sequence ID" value="KAL0631900.1"/>
    <property type="molecule type" value="Genomic_DNA"/>
</dbReference>
<organism evidence="5 6">
    <name type="scientific">Discina gigas</name>
    <dbReference type="NCBI Taxonomy" id="1032678"/>
    <lineage>
        <taxon>Eukaryota</taxon>
        <taxon>Fungi</taxon>
        <taxon>Dikarya</taxon>
        <taxon>Ascomycota</taxon>
        <taxon>Pezizomycotina</taxon>
        <taxon>Pezizomycetes</taxon>
        <taxon>Pezizales</taxon>
        <taxon>Discinaceae</taxon>
        <taxon>Discina</taxon>
    </lineage>
</organism>
<evidence type="ECO:0000256" key="1">
    <source>
        <dbReference type="ARBA" id="ARBA00022737"/>
    </source>
</evidence>
<sequence>MPPPRSPRQPPSVRHRHISSTGQFKKLGRQIRYDGSPLGSGKRAHYPRRTAPREKNHRYREYRGPSPDRAPLQCGGRADRDYSTPSNEWTPLHYAASKGRNDIVRLLVESGVGINDHGNGEATPLQLATGHAYHSTLHALAHRNTQWYSKACDVLLEKSVGAHIRSVYLGPTLLHAAVMREERHFSIPALLARGADTNAYDNEGHTPLHMAVLWGFTEVVRCLLTHADLAAALGGVESLWGASVAARCRCEY</sequence>
<dbReference type="Pfam" id="PF12796">
    <property type="entry name" value="Ank_2"/>
    <property type="match status" value="2"/>
</dbReference>
<feature type="compositionally biased region" description="Basic and acidic residues" evidence="4">
    <location>
        <begin position="51"/>
        <end position="63"/>
    </location>
</feature>
<feature type="compositionally biased region" description="Pro residues" evidence="4">
    <location>
        <begin position="1"/>
        <end position="10"/>
    </location>
</feature>
<keyword evidence="2 3" id="KW-0040">ANK repeat</keyword>
<evidence type="ECO:0000256" key="2">
    <source>
        <dbReference type="ARBA" id="ARBA00023043"/>
    </source>
</evidence>
<dbReference type="Proteomes" id="UP001447188">
    <property type="component" value="Unassembled WGS sequence"/>
</dbReference>
<dbReference type="PANTHER" id="PTHR24198">
    <property type="entry name" value="ANKYRIN REPEAT AND PROTEIN KINASE DOMAIN-CONTAINING PROTEIN"/>
    <property type="match status" value="1"/>
</dbReference>
<dbReference type="PROSITE" id="PS50088">
    <property type="entry name" value="ANK_REPEAT"/>
    <property type="match status" value="3"/>
</dbReference>
<evidence type="ECO:0000313" key="5">
    <source>
        <dbReference type="EMBL" id="KAL0631900.1"/>
    </source>
</evidence>
<feature type="repeat" description="ANK" evidence="3">
    <location>
        <begin position="87"/>
        <end position="119"/>
    </location>
</feature>
<evidence type="ECO:0000256" key="3">
    <source>
        <dbReference type="PROSITE-ProRule" id="PRU00023"/>
    </source>
</evidence>
<proteinExistence type="predicted"/>
<dbReference type="InterPro" id="IPR002110">
    <property type="entry name" value="Ankyrin_rpt"/>
</dbReference>
<gene>
    <name evidence="5" type="ORF">Q9L58_009216</name>
</gene>
<dbReference type="PROSITE" id="PS50297">
    <property type="entry name" value="ANK_REP_REGION"/>
    <property type="match status" value="3"/>
</dbReference>
<feature type="repeat" description="ANK" evidence="3">
    <location>
        <begin position="203"/>
        <end position="224"/>
    </location>
</feature>
<dbReference type="Gene3D" id="1.25.40.20">
    <property type="entry name" value="Ankyrin repeat-containing domain"/>
    <property type="match status" value="1"/>
</dbReference>
<evidence type="ECO:0000256" key="4">
    <source>
        <dbReference type="SAM" id="MobiDB-lite"/>
    </source>
</evidence>
<name>A0ABR3G7Z4_9PEZI</name>
<reference evidence="5 6" key="1">
    <citation type="submission" date="2024-02" db="EMBL/GenBank/DDBJ databases">
        <title>Discinaceae phylogenomics.</title>
        <authorList>
            <person name="Dirks A.C."/>
            <person name="James T.Y."/>
        </authorList>
    </citation>
    <scope>NUCLEOTIDE SEQUENCE [LARGE SCALE GENOMIC DNA]</scope>
    <source>
        <strain evidence="5 6">ACD0624</strain>
    </source>
</reference>
<feature type="region of interest" description="Disordered" evidence="4">
    <location>
        <begin position="1"/>
        <end position="84"/>
    </location>
</feature>
<evidence type="ECO:0000313" key="6">
    <source>
        <dbReference type="Proteomes" id="UP001447188"/>
    </source>
</evidence>
<dbReference type="SMART" id="SM00248">
    <property type="entry name" value="ANK"/>
    <property type="match status" value="3"/>
</dbReference>
<protein>
    <submittedName>
        <fullName evidence="5">Uncharacterized protein</fullName>
    </submittedName>
</protein>
<dbReference type="PANTHER" id="PTHR24198:SF165">
    <property type="entry name" value="ANKYRIN REPEAT-CONTAINING PROTEIN-RELATED"/>
    <property type="match status" value="1"/>
</dbReference>
<dbReference type="InterPro" id="IPR036770">
    <property type="entry name" value="Ankyrin_rpt-contain_sf"/>
</dbReference>
<keyword evidence="1" id="KW-0677">Repeat</keyword>
<dbReference type="SUPFAM" id="SSF48403">
    <property type="entry name" value="Ankyrin repeat"/>
    <property type="match status" value="1"/>
</dbReference>
<comment type="caution">
    <text evidence="5">The sequence shown here is derived from an EMBL/GenBank/DDBJ whole genome shotgun (WGS) entry which is preliminary data.</text>
</comment>
<dbReference type="PRINTS" id="PR01415">
    <property type="entry name" value="ANKYRIN"/>
</dbReference>